<feature type="coiled-coil region" evidence="1">
    <location>
        <begin position="352"/>
        <end position="393"/>
    </location>
</feature>
<evidence type="ECO:0000313" key="4">
    <source>
        <dbReference type="Proteomes" id="UP001201812"/>
    </source>
</evidence>
<keyword evidence="4" id="KW-1185">Reference proteome</keyword>
<feature type="coiled-coil region" evidence="1">
    <location>
        <begin position="443"/>
        <end position="540"/>
    </location>
</feature>
<evidence type="ECO:0000256" key="1">
    <source>
        <dbReference type="SAM" id="Coils"/>
    </source>
</evidence>
<protein>
    <submittedName>
        <fullName evidence="3">Uncharacterized protein</fullName>
    </submittedName>
</protein>
<keyword evidence="1" id="KW-0175">Coiled coil</keyword>
<feature type="coiled-coil region" evidence="1">
    <location>
        <begin position="91"/>
        <end position="160"/>
    </location>
</feature>
<feature type="coiled-coil region" evidence="1">
    <location>
        <begin position="185"/>
        <end position="328"/>
    </location>
</feature>
<evidence type="ECO:0000313" key="3">
    <source>
        <dbReference type="EMBL" id="KAI1704037.1"/>
    </source>
</evidence>
<feature type="compositionally biased region" description="Polar residues" evidence="2">
    <location>
        <begin position="542"/>
        <end position="562"/>
    </location>
</feature>
<accession>A0AAD4R1M7</accession>
<reference evidence="3" key="1">
    <citation type="submission" date="2022-01" db="EMBL/GenBank/DDBJ databases">
        <title>Genome Sequence Resource for Two Populations of Ditylenchus destructor, the Migratory Endoparasitic Phytonematode.</title>
        <authorList>
            <person name="Zhang H."/>
            <person name="Lin R."/>
            <person name="Xie B."/>
        </authorList>
    </citation>
    <scope>NUCLEOTIDE SEQUENCE</scope>
    <source>
        <strain evidence="3">BazhouSP</strain>
    </source>
</reference>
<dbReference type="EMBL" id="JAKKPZ010000073">
    <property type="protein sequence ID" value="KAI1704037.1"/>
    <property type="molecule type" value="Genomic_DNA"/>
</dbReference>
<dbReference type="Proteomes" id="UP001201812">
    <property type="component" value="Unassembled WGS sequence"/>
</dbReference>
<organism evidence="3 4">
    <name type="scientific">Ditylenchus destructor</name>
    <dbReference type="NCBI Taxonomy" id="166010"/>
    <lineage>
        <taxon>Eukaryota</taxon>
        <taxon>Metazoa</taxon>
        <taxon>Ecdysozoa</taxon>
        <taxon>Nematoda</taxon>
        <taxon>Chromadorea</taxon>
        <taxon>Rhabditida</taxon>
        <taxon>Tylenchina</taxon>
        <taxon>Tylenchomorpha</taxon>
        <taxon>Sphaerularioidea</taxon>
        <taxon>Anguinidae</taxon>
        <taxon>Anguininae</taxon>
        <taxon>Ditylenchus</taxon>
    </lineage>
</organism>
<name>A0AAD4R1M7_9BILA</name>
<feature type="region of interest" description="Disordered" evidence="2">
    <location>
        <begin position="542"/>
        <end position="572"/>
    </location>
</feature>
<gene>
    <name evidence="3" type="ORF">DdX_14538</name>
</gene>
<proteinExistence type="predicted"/>
<evidence type="ECO:0000256" key="2">
    <source>
        <dbReference type="SAM" id="MobiDB-lite"/>
    </source>
</evidence>
<comment type="caution">
    <text evidence="3">The sequence shown here is derived from an EMBL/GenBank/DDBJ whole genome shotgun (WGS) entry which is preliminary data.</text>
</comment>
<dbReference type="AlphaFoldDB" id="A0AAD4R1M7"/>
<sequence length="572" mass="65704">MAFNGNHQPPFNTDWSALAGCYQRAPQMSFNSPPPRPLCNVAGPMSSFHPNNCQQSSQAPNLYNGSTILNGELVEENWELKSRLGQRSLEKKQMEDQCAKLKSEVLKKDSELQDLKQSKERQILEMKHKNKKLRDYEMQKTNLRADLDASKSEVKKLQAGLDLYANLLHSQGGDCVTNNLSQPQLRHFNEQLRQENDRLKAKLEADVSRSRVHNLQTELNQLSAELQQCNLKLAKAEEKNRELKLENDRISRASQQKANANEANTKAYPKFNKIVTGVERTLDRQLNEKLQIELNNREAELRQYKEENIRLKDKNSKLNQDLEDIVNQNAKDILRLQNSDCANALGASTSMIQKLQTELDNREAKLRQYTERLEKGEEENIRLRNENSKLNLELGDFQDIVDQNAKEILRLRNLAADTERLKSVLDTCRGQFESYKAKSAADLRKVQEEKNSIVAERDRLKADLTTANETGDIFREKCYKLSLQLDIQKETCNEYIAEINQLKQDFVQSQNLKDQLQLANEKLSSKNKEFEKEAKQLWNKFFNSSNDGLGSSDEQNEDGNSGPTTPKKKKTS</sequence>